<dbReference type="SMART" id="SM00066">
    <property type="entry name" value="GAL4"/>
    <property type="match status" value="1"/>
</dbReference>
<dbReference type="SUPFAM" id="SSF57701">
    <property type="entry name" value="Zn2/Cys6 DNA-binding domain"/>
    <property type="match status" value="1"/>
</dbReference>
<dbReference type="Pfam" id="PF00172">
    <property type="entry name" value="Zn_clus"/>
    <property type="match status" value="1"/>
</dbReference>
<dbReference type="CDD" id="cd00067">
    <property type="entry name" value="GAL4"/>
    <property type="match status" value="1"/>
</dbReference>
<dbReference type="GO" id="GO:0008270">
    <property type="term" value="F:zinc ion binding"/>
    <property type="evidence" value="ECO:0007669"/>
    <property type="project" value="InterPro"/>
</dbReference>
<feature type="domain" description="Zn(2)-C6 fungal-type" evidence="6">
    <location>
        <begin position="42"/>
        <end position="73"/>
    </location>
</feature>
<dbReference type="InterPro" id="IPR050815">
    <property type="entry name" value="TF_fung"/>
</dbReference>
<dbReference type="OrthoDB" id="2309723at2759"/>
<protein>
    <recommendedName>
        <fullName evidence="6">Zn(2)-C6 fungal-type domain-containing protein</fullName>
    </recommendedName>
</protein>
<dbReference type="PANTHER" id="PTHR47338">
    <property type="entry name" value="ZN(II)2CYS6 TRANSCRIPTION FACTOR (EUROFUNG)-RELATED"/>
    <property type="match status" value="1"/>
</dbReference>
<evidence type="ECO:0000256" key="5">
    <source>
        <dbReference type="ARBA" id="ARBA00023242"/>
    </source>
</evidence>
<dbReference type="InParanoid" id="A0A067MZG9"/>
<organism evidence="7 8">
    <name type="scientific">Botryobasidium botryosum (strain FD-172 SS1)</name>
    <dbReference type="NCBI Taxonomy" id="930990"/>
    <lineage>
        <taxon>Eukaryota</taxon>
        <taxon>Fungi</taxon>
        <taxon>Dikarya</taxon>
        <taxon>Basidiomycota</taxon>
        <taxon>Agaricomycotina</taxon>
        <taxon>Agaricomycetes</taxon>
        <taxon>Cantharellales</taxon>
        <taxon>Botryobasidiaceae</taxon>
        <taxon>Botryobasidium</taxon>
    </lineage>
</organism>
<keyword evidence="3" id="KW-0805">Transcription regulation</keyword>
<dbReference type="GO" id="GO:0003677">
    <property type="term" value="F:DNA binding"/>
    <property type="evidence" value="ECO:0007669"/>
    <property type="project" value="InterPro"/>
</dbReference>
<sequence length="590" mass="64336">MSVLPAQISDAGALVSTRRSHPASSPASSTAVVPRRLGKGKSCLHCRNKKRKCDGKQPVCGPCEQANIPGCVYTGFRGRSMIKILQGRERALQEKIAAVLGQDVDSVDWADPNSIEIIAPTPRAESLPQFQFPSGSSSGGSVGSASPGPMILPIEVSLSKYYESDDFPPPPLADTLANALRSPKCRYALPELSDPRETNDPALRNALFLIGCHFHGGDLVTLEPLFLKRAQKESYVSLAQVKGFLDYLEASVLLASYFYLTGRGLEGYNQCASTMHFAIACGLHTIAPPSWGAESSHLLGGAPRTTMELGRRVRIWWMTFTLDRWGGRFSGGLPSSCPDDDRISTIWPLWTEDYRSGNLSNATDHSVTSLYRPETGVAIVGNDAPESLRVKSTILLERASTLGERAAAAFIGTNLNNNVWHDFHTTDRALAMFIGSLPPLQPHDNADIASLAVHPELVYAHVIANGAVIQLHNLLAKAGSSNSNDRCLEAAQAAMNVARIILLTDAAMSVTFAVTWFSVSQILGREMTSLKNTYEGNYSGPYEGHLEYQRVQMFKADLKTLLGLMRRLADSYTSVSPQVNEIQRWVDKRF</sequence>
<evidence type="ECO:0000256" key="4">
    <source>
        <dbReference type="ARBA" id="ARBA00023163"/>
    </source>
</evidence>
<dbReference type="EMBL" id="KL198016">
    <property type="protein sequence ID" value="KDQ21148.1"/>
    <property type="molecule type" value="Genomic_DNA"/>
</dbReference>
<dbReference type="Proteomes" id="UP000027195">
    <property type="component" value="Unassembled WGS sequence"/>
</dbReference>
<keyword evidence="8" id="KW-1185">Reference proteome</keyword>
<keyword evidence="2" id="KW-0479">Metal-binding</keyword>
<dbReference type="InterPro" id="IPR007219">
    <property type="entry name" value="XnlR_reg_dom"/>
</dbReference>
<reference evidence="8" key="1">
    <citation type="journal article" date="2014" name="Proc. Natl. Acad. Sci. U.S.A.">
        <title>Extensive sampling of basidiomycete genomes demonstrates inadequacy of the white-rot/brown-rot paradigm for wood decay fungi.</title>
        <authorList>
            <person name="Riley R."/>
            <person name="Salamov A.A."/>
            <person name="Brown D.W."/>
            <person name="Nagy L.G."/>
            <person name="Floudas D."/>
            <person name="Held B.W."/>
            <person name="Levasseur A."/>
            <person name="Lombard V."/>
            <person name="Morin E."/>
            <person name="Otillar R."/>
            <person name="Lindquist E.A."/>
            <person name="Sun H."/>
            <person name="LaButti K.M."/>
            <person name="Schmutz J."/>
            <person name="Jabbour D."/>
            <person name="Luo H."/>
            <person name="Baker S.E."/>
            <person name="Pisabarro A.G."/>
            <person name="Walton J.D."/>
            <person name="Blanchette R.A."/>
            <person name="Henrissat B."/>
            <person name="Martin F."/>
            <person name="Cullen D."/>
            <person name="Hibbett D.S."/>
            <person name="Grigoriev I.V."/>
        </authorList>
    </citation>
    <scope>NUCLEOTIDE SEQUENCE [LARGE SCALE GENOMIC DNA]</scope>
    <source>
        <strain evidence="8">FD-172 SS1</strain>
    </source>
</reference>
<proteinExistence type="predicted"/>
<dbReference type="CDD" id="cd12148">
    <property type="entry name" value="fungal_TF_MHR"/>
    <property type="match status" value="1"/>
</dbReference>
<dbReference type="InterPro" id="IPR001138">
    <property type="entry name" value="Zn2Cys6_DnaBD"/>
</dbReference>
<dbReference type="GO" id="GO:0005634">
    <property type="term" value="C:nucleus"/>
    <property type="evidence" value="ECO:0007669"/>
    <property type="project" value="UniProtKB-SubCell"/>
</dbReference>
<dbReference type="PANTHER" id="PTHR47338:SF29">
    <property type="entry name" value="ZN(2)-C6 FUNGAL-TYPE DOMAIN-CONTAINING PROTEIN"/>
    <property type="match status" value="1"/>
</dbReference>
<dbReference type="PROSITE" id="PS50048">
    <property type="entry name" value="ZN2_CY6_FUNGAL_2"/>
    <property type="match status" value="1"/>
</dbReference>
<dbReference type="Pfam" id="PF04082">
    <property type="entry name" value="Fungal_trans"/>
    <property type="match status" value="1"/>
</dbReference>
<dbReference type="STRING" id="930990.A0A067MZG9"/>
<evidence type="ECO:0000259" key="6">
    <source>
        <dbReference type="PROSITE" id="PS50048"/>
    </source>
</evidence>
<dbReference type="InterPro" id="IPR036864">
    <property type="entry name" value="Zn2-C6_fun-type_DNA-bd_sf"/>
</dbReference>
<dbReference type="GO" id="GO:0000981">
    <property type="term" value="F:DNA-binding transcription factor activity, RNA polymerase II-specific"/>
    <property type="evidence" value="ECO:0007669"/>
    <property type="project" value="InterPro"/>
</dbReference>
<dbReference type="HOGENOM" id="CLU_022337_0_0_1"/>
<evidence type="ECO:0000256" key="1">
    <source>
        <dbReference type="ARBA" id="ARBA00004123"/>
    </source>
</evidence>
<evidence type="ECO:0000313" key="8">
    <source>
        <dbReference type="Proteomes" id="UP000027195"/>
    </source>
</evidence>
<gene>
    <name evidence="7" type="ORF">BOTBODRAFT_168482</name>
</gene>
<dbReference type="PROSITE" id="PS00463">
    <property type="entry name" value="ZN2_CY6_FUNGAL_1"/>
    <property type="match status" value="1"/>
</dbReference>
<dbReference type="GO" id="GO:0006351">
    <property type="term" value="P:DNA-templated transcription"/>
    <property type="evidence" value="ECO:0007669"/>
    <property type="project" value="InterPro"/>
</dbReference>
<keyword evidence="5" id="KW-0539">Nucleus</keyword>
<comment type="subcellular location">
    <subcellularLocation>
        <location evidence="1">Nucleus</location>
    </subcellularLocation>
</comment>
<name>A0A067MZG9_BOTB1</name>
<accession>A0A067MZG9</accession>
<dbReference type="AlphaFoldDB" id="A0A067MZG9"/>
<dbReference type="Gene3D" id="4.10.240.10">
    <property type="entry name" value="Zn(2)-C6 fungal-type DNA-binding domain"/>
    <property type="match status" value="1"/>
</dbReference>
<evidence type="ECO:0000256" key="2">
    <source>
        <dbReference type="ARBA" id="ARBA00022723"/>
    </source>
</evidence>
<evidence type="ECO:0000313" key="7">
    <source>
        <dbReference type="EMBL" id="KDQ21148.1"/>
    </source>
</evidence>
<evidence type="ECO:0000256" key="3">
    <source>
        <dbReference type="ARBA" id="ARBA00023015"/>
    </source>
</evidence>
<keyword evidence="4" id="KW-0804">Transcription</keyword>